<dbReference type="OrthoDB" id="414878at2759"/>
<feature type="region of interest" description="Disordered" evidence="2">
    <location>
        <begin position="2380"/>
        <end position="2399"/>
    </location>
</feature>
<dbReference type="InterPro" id="IPR005135">
    <property type="entry name" value="Endo/exonuclease/phosphatase"/>
</dbReference>
<feature type="compositionally biased region" description="Basic and acidic residues" evidence="2">
    <location>
        <begin position="1911"/>
        <end position="1924"/>
    </location>
</feature>
<feature type="region of interest" description="Disordered" evidence="2">
    <location>
        <begin position="2605"/>
        <end position="2624"/>
    </location>
</feature>
<evidence type="ECO:0000256" key="2">
    <source>
        <dbReference type="SAM" id="MobiDB-lite"/>
    </source>
</evidence>
<feature type="compositionally biased region" description="Polar residues" evidence="2">
    <location>
        <begin position="313"/>
        <end position="324"/>
    </location>
</feature>
<dbReference type="EMBL" id="LSRX01001477">
    <property type="protein sequence ID" value="OLP79498.1"/>
    <property type="molecule type" value="Genomic_DNA"/>
</dbReference>
<dbReference type="Gene3D" id="2.40.50.140">
    <property type="entry name" value="Nucleic acid-binding proteins"/>
    <property type="match status" value="1"/>
</dbReference>
<feature type="region of interest" description="Disordered" evidence="2">
    <location>
        <begin position="289"/>
        <end position="336"/>
    </location>
</feature>
<evidence type="ECO:0000256" key="1">
    <source>
        <dbReference type="SAM" id="Coils"/>
    </source>
</evidence>
<evidence type="ECO:0000259" key="3">
    <source>
        <dbReference type="PROSITE" id="PS51857"/>
    </source>
</evidence>
<feature type="region of interest" description="Disordered" evidence="2">
    <location>
        <begin position="2195"/>
        <end position="2214"/>
    </location>
</feature>
<dbReference type="PROSITE" id="PS51857">
    <property type="entry name" value="CSD_2"/>
    <property type="match status" value="1"/>
</dbReference>
<dbReference type="Pfam" id="PF03372">
    <property type="entry name" value="Exo_endo_phos"/>
    <property type="match status" value="1"/>
</dbReference>
<reference evidence="4 5" key="1">
    <citation type="submission" date="2016-02" db="EMBL/GenBank/DDBJ databases">
        <title>Genome analysis of coral dinoflagellate symbionts highlights evolutionary adaptations to a symbiotic lifestyle.</title>
        <authorList>
            <person name="Aranda M."/>
            <person name="Li Y."/>
            <person name="Liew Y.J."/>
            <person name="Baumgarten S."/>
            <person name="Simakov O."/>
            <person name="Wilson M."/>
            <person name="Piel J."/>
            <person name="Ashoor H."/>
            <person name="Bougouffa S."/>
            <person name="Bajic V.B."/>
            <person name="Ryu T."/>
            <person name="Ravasi T."/>
            <person name="Bayer T."/>
            <person name="Micklem G."/>
            <person name="Kim H."/>
            <person name="Bhak J."/>
            <person name="Lajeunesse T.C."/>
            <person name="Voolstra C.R."/>
        </authorList>
    </citation>
    <scope>NUCLEOTIDE SEQUENCE [LARGE SCALE GENOMIC DNA]</scope>
    <source>
        <strain evidence="4 5">CCMP2467</strain>
    </source>
</reference>
<dbReference type="PANTHER" id="PTHR19446">
    <property type="entry name" value="REVERSE TRANSCRIPTASES"/>
    <property type="match status" value="1"/>
</dbReference>
<dbReference type="InterPro" id="IPR036691">
    <property type="entry name" value="Endo/exonu/phosph_ase_sf"/>
</dbReference>
<proteinExistence type="predicted"/>
<keyword evidence="1" id="KW-0175">Coiled coil</keyword>
<feature type="region of interest" description="Disordered" evidence="2">
    <location>
        <begin position="2466"/>
        <end position="2534"/>
    </location>
</feature>
<feature type="compositionally biased region" description="Basic and acidic residues" evidence="2">
    <location>
        <begin position="2488"/>
        <end position="2519"/>
    </location>
</feature>
<organism evidence="4 5">
    <name type="scientific">Symbiodinium microadriaticum</name>
    <name type="common">Dinoflagellate</name>
    <name type="synonym">Zooxanthella microadriatica</name>
    <dbReference type="NCBI Taxonomy" id="2951"/>
    <lineage>
        <taxon>Eukaryota</taxon>
        <taxon>Sar</taxon>
        <taxon>Alveolata</taxon>
        <taxon>Dinophyceae</taxon>
        <taxon>Suessiales</taxon>
        <taxon>Symbiodiniaceae</taxon>
        <taxon>Symbiodinium</taxon>
    </lineage>
</organism>
<protein>
    <recommendedName>
        <fullName evidence="3">CSD domain-containing protein</fullName>
    </recommendedName>
</protein>
<dbReference type="InterPro" id="IPR012340">
    <property type="entry name" value="NA-bd_OB-fold"/>
</dbReference>
<dbReference type="Proteomes" id="UP000186817">
    <property type="component" value="Unassembled WGS sequence"/>
</dbReference>
<evidence type="ECO:0000313" key="5">
    <source>
        <dbReference type="Proteomes" id="UP000186817"/>
    </source>
</evidence>
<feature type="domain" description="CSD" evidence="3">
    <location>
        <begin position="2536"/>
        <end position="2605"/>
    </location>
</feature>
<feature type="region of interest" description="Disordered" evidence="2">
    <location>
        <begin position="1910"/>
        <end position="1936"/>
    </location>
</feature>
<dbReference type="SUPFAM" id="SSF50249">
    <property type="entry name" value="Nucleic acid-binding proteins"/>
    <property type="match status" value="1"/>
</dbReference>
<dbReference type="Pfam" id="PF00313">
    <property type="entry name" value="CSD"/>
    <property type="match status" value="1"/>
</dbReference>
<evidence type="ECO:0000313" key="4">
    <source>
        <dbReference type="EMBL" id="OLP79498.1"/>
    </source>
</evidence>
<feature type="coiled-coil region" evidence="1">
    <location>
        <begin position="2272"/>
        <end position="2332"/>
    </location>
</feature>
<accession>A0A1Q9C9A6</accession>
<dbReference type="SUPFAM" id="SSF56219">
    <property type="entry name" value="DNase I-like"/>
    <property type="match status" value="1"/>
</dbReference>
<gene>
    <name evidence="4" type="ORF">AK812_SmicGene40216</name>
</gene>
<keyword evidence="5" id="KW-1185">Reference proteome</keyword>
<feature type="compositionally biased region" description="Gly residues" evidence="2">
    <location>
        <begin position="2611"/>
        <end position="2620"/>
    </location>
</feature>
<comment type="caution">
    <text evidence="4">The sequence shown here is derived from an EMBL/GenBank/DDBJ whole genome shotgun (WGS) entry which is preliminary data.</text>
</comment>
<sequence>MPRLVRDDLDAIEDGILQKLRHQRQQDEAEHAVQGHCFDTSAVDGRIFACRAPDYACRHELLSLARFQRSWDLIVLTGVDQTPLLDETPVHLFPGELITFLPFGSAHTFKYTLGQQLQTRLVWCDWSLLPQSRDTDTYCLVKGEQTFLHFADPRAPARYREQIAHTAGISISTLQLQAAFPRPEDVELFGFACRTVIAASSTLDAHPDTYLHQCLLDRRPLGGMWQTLHVRRRGQRLLDLLPQISGQPPMGHYTTINAVPGLEVANCPGPGCIIVAEYVRASAVVASSPASGQEPVEAASGPHVEEGQGDTAIPSSGQDNNSNTPPVPGHDGALAPSVRVGEETGVPEDGLPFLLFAQEYTPEIVVWPGRLPASVPELFATLEQLRDADSHRRSPRLVPVYPQLQDSPPAILALPHWPFEGIAVLIDCRLGTRRTFATVLPGFLNREDVAFVAGIDPDSHYDVYAKDVPWPVPGRGRIYLTEGDRLLVCEPRHDPGHPAHIQHILQGAAPVTRVLPTIWVLSDGPFSAVPIRGDHFATDSAFVAEALALPAGHFSLVPSRPNICTHARRGVPSQGVFIACQTEDYPPEGPGDKVALMLKPYAPDWQSGVQPAITSGYTVVISTRIKATISDRLLQESKADVSCPAFWLAATLIDTLVEHFGGGSSVSGVTETADTVVVSLANSLPPAPTVDLSAVSLPLYQDIEQVVRWTWRGSWDLTIPLPRLLSLPAHIGIKLPLDPPVCSDGPFERIQIFTDGSFDGSQASWAFCAFAGHQGNPCFLGWAAGTVLTHPGESLFLSHCNISALCGEQHALLWAAIWALQSPCHVSLDILSDCLVALHQSSGSYGWAEDDTPMPSSHSGALAWLWLHIESALAPTHWLLHVGSSLVDTGRHVDATPLTVEESHRALGLPSPSEKSVVGRVFQASLLFMSVNVQSLTDKDSTASDISQQDGFTGKARYLREQLQHDKVQVAALQEARSPDDAAYVSDTHIRICTGRDPKGNFGCELWFSRTLPFVQADGACGTFHPKDLLTLSATPRELLVRFSRSGLHILFACIHAPVAGDVDRESWWLHLSQRLAYLSHGATVALLGDYNTGFSASVPARIGDLVWPAKHRVPEGFLSSILRRHDLWLPSTFRRYHTGQHETWISPTGTTGARLDYIAIPSHWCVPPSGSWVDTSLDWGQARVDHFGVGAQTYFVFGSKTQSRSKSVSFDRDTMCSDEGRQQLDQICRDIPLQPWDSNVHRHYLALEQHLTAALSVAFPAQRGNCRSSHFSSATWDVRQRRAWLRRHLARARTVLRLDEARAALLAWRRRVPVWVGRMLGVFPSILTARGFHGLVRELQRTKRQLRHLVRSDIRRRVQETAAAAASIPKADVVTRLRPLLGPPKRRQKQRRSLQTVCGPDGTPAATPDQAEDLWIAHFAGLEAGRQIDPTHLAERIFRRQQERDLDSYDLAIAEIPTRVALEKSLRQTQTGKALGTDNVPGELLHLAAGTASRALYQLFLKISLRASEPLQFKGGTLYAVWKGKSDPSACSSHRGILVSSTPGKAIHRLLRDGAIGALQNVAADMQIGGLPRFPVVLASHFVRLFQAGCRGRHLSHGLLFLDLREAFYRVVRPLLTGTNNSDEDVAAIVRAVSLPPGTMHELHKHLQGHSLAAEAGASQWTDRGLQDALDGTWFRFQGGHKVVETGIGSRPGDNLADVCFSFIFAKVLHSVRNELDRQNLLPTIPWSANLMCDIMPAHETPVSSLGSAVVDSCLGHALLPNLDRGKTEFVASPTGPGSRAVRANLFGGAEPGIRLQCRLWTQATVRLVPSYQHLGGYIHHDSSLVRELRHRASQAWQSFNSRKKRVFGAPRVAREDKRVLFESLILSVLLHGAGTWDAFSSREYTILESALHGMAFYMLRPEMTYDEVEPGKGNKRAADEGKYQTPSLQAQGPTLPEPLPQWTPYLERPSIEVVQCLSLIDYDSDGRQLGEDVVRERARLAFSAVCLPIPKILATVKAWKQHIDRHFVEEPSCNRTYTSVADWILSCDLFDWLVPTPSARCTQLNTFKDANSILQSLDLKGIVPTARPLCDDPTLIRVGPSDWIREFLKCTVSAVDEECLETFASGRTPSFIEDPPDDVIFIISVHQLPGWHALPSLPSKDRVFSAALAKATLSGDLLRFALRLWILGVPTTLIASDTEDVIPRKLQGRSTSLRRSLGCAGPRPLTTHSTRQPSKAHLQMSSTAPQLGLRTLPKPILQKPPDCFDLWREYDTVQHVSEEVEKKRQKQDKADKYRQALDLQMKQAQALREAEEVEKRQDRANMLAEIERAKSAATEELQKQQQKKEMLKEATAQQLVRAERHKRSAARRALRDQEAMDRTLELEEQFRQQELAERQRRRAVESQLMKTQFDMSQTAQERMKREEKEEDTQRALEWMRATSQPQDAELPGGMLHKIRENQKRVDTLVSTIGVAMVERQRAQGAVGALGRGPVRVRSRRRAPPVQPCHGDGRRRGRTPDDDLLRGSRERKAEVGRLREKEGEEEADEKLGPPLPEWGSIGIIQELKAAGIGFIRPHSGKVDDKDLFFHKSALKNSSFDALQIGDECTYEAVLDEAKGKAAAKNIVLKNGGPPRRGGGGGGGGRDDSRVWIRHSDFLLSGVECASPAAVWVLSNKEEALDLTIDRNFRAYEKKQTADFFAKKAERKRQAKELFATIKQQAAERRERGWDDKEADRWQAATWRQQDADFAESQRLAAERSLTARKEMDANLFGAMLVKAGAHKMEQGVSDKTRHRELLLNRPLVERMAQSGFKPEKTVAMLQQASAQKERSSNGIVSFLVLVERLAFVLVLWRGYWGQSAANGLRILLVLNQAMAERTERSFSDASSQEGSEWERGRSIEDAQSVVQDLLERAVASIQASNNQASRRRVRQRLQRKLSDFLAKDQYDEAMQQFKVLCESRLGYVWRVADKHAEEPGVCYLHFNESNGHLEHCFV</sequence>
<dbReference type="GO" id="GO:0003676">
    <property type="term" value="F:nucleic acid binding"/>
    <property type="evidence" value="ECO:0007669"/>
    <property type="project" value="InterPro"/>
</dbReference>
<feature type="region of interest" description="Disordered" evidence="2">
    <location>
        <begin position="1385"/>
        <end position="1407"/>
    </location>
</feature>
<dbReference type="InterPro" id="IPR002059">
    <property type="entry name" value="CSP_DNA-bd"/>
</dbReference>
<dbReference type="Gene3D" id="3.60.10.10">
    <property type="entry name" value="Endonuclease/exonuclease/phosphatase"/>
    <property type="match status" value="1"/>
</dbReference>
<dbReference type="GO" id="GO:0003824">
    <property type="term" value="F:catalytic activity"/>
    <property type="evidence" value="ECO:0007669"/>
    <property type="project" value="InterPro"/>
</dbReference>
<name>A0A1Q9C9A6_SYMMI</name>
<feature type="compositionally biased region" description="Polar residues" evidence="2">
    <location>
        <begin position="2386"/>
        <end position="2398"/>
    </location>
</feature>